<dbReference type="Proteomes" id="UP000076989">
    <property type="component" value="Unassembled WGS sequence"/>
</dbReference>
<dbReference type="Gene3D" id="1.10.150.130">
    <property type="match status" value="1"/>
</dbReference>
<dbReference type="InterPro" id="IPR010998">
    <property type="entry name" value="Integrase_recombinase_N"/>
</dbReference>
<organism evidence="5 6">
    <name type="scientific">Lactiplantibacillus plantarum</name>
    <name type="common">Lactobacillus plantarum</name>
    <dbReference type="NCBI Taxonomy" id="1590"/>
    <lineage>
        <taxon>Bacteria</taxon>
        <taxon>Bacillati</taxon>
        <taxon>Bacillota</taxon>
        <taxon>Bacilli</taxon>
        <taxon>Lactobacillales</taxon>
        <taxon>Lactobacillaceae</taxon>
        <taxon>Lactiplantibacillus</taxon>
    </lineage>
</organism>
<dbReference type="GO" id="GO:0015074">
    <property type="term" value="P:DNA integration"/>
    <property type="evidence" value="ECO:0007669"/>
    <property type="project" value="InterPro"/>
</dbReference>
<name>A0AB34Y5Y2_LACPN</name>
<gene>
    <name evidence="5" type="ORF">Nizo2260_0007</name>
</gene>
<dbReference type="SUPFAM" id="SSF56349">
    <property type="entry name" value="DNA breaking-rejoining enzymes"/>
    <property type="match status" value="1"/>
</dbReference>
<evidence type="ECO:0000256" key="3">
    <source>
        <dbReference type="ARBA" id="ARBA00023172"/>
    </source>
</evidence>
<dbReference type="InterPro" id="IPR013762">
    <property type="entry name" value="Integrase-like_cat_sf"/>
</dbReference>
<dbReference type="PANTHER" id="PTHR30349:SF64">
    <property type="entry name" value="PROPHAGE INTEGRASE INTD-RELATED"/>
    <property type="match status" value="1"/>
</dbReference>
<dbReference type="InterPro" id="IPR011010">
    <property type="entry name" value="DNA_brk_join_enz"/>
</dbReference>
<evidence type="ECO:0000256" key="1">
    <source>
        <dbReference type="ARBA" id="ARBA00008857"/>
    </source>
</evidence>
<evidence type="ECO:0000313" key="6">
    <source>
        <dbReference type="Proteomes" id="UP000076989"/>
    </source>
</evidence>
<dbReference type="GO" id="GO:0006310">
    <property type="term" value="P:DNA recombination"/>
    <property type="evidence" value="ECO:0007669"/>
    <property type="project" value="UniProtKB-KW"/>
</dbReference>
<dbReference type="PROSITE" id="PS51898">
    <property type="entry name" value="TYR_RECOMBINASE"/>
    <property type="match status" value="1"/>
</dbReference>
<dbReference type="GO" id="GO:0003677">
    <property type="term" value="F:DNA binding"/>
    <property type="evidence" value="ECO:0007669"/>
    <property type="project" value="UniProtKB-KW"/>
</dbReference>
<dbReference type="EMBL" id="LUWI01000004">
    <property type="protein sequence ID" value="KZU08752.1"/>
    <property type="molecule type" value="Genomic_DNA"/>
</dbReference>
<protein>
    <submittedName>
        <fullName evidence="5">Prophage Lp1 protein 1 integrase</fullName>
    </submittedName>
</protein>
<reference evidence="5 6" key="1">
    <citation type="submission" date="2016-03" db="EMBL/GenBank/DDBJ databases">
        <title>Comparative genomics of 54 Lactobacillus plantarum strains reveals genomic uncoupling from niche constraints.</title>
        <authorList>
            <person name="Martino M.E."/>
        </authorList>
    </citation>
    <scope>NUCLEOTIDE SEQUENCE [LARGE SCALE GENOMIC DNA]</scope>
    <source>
        <strain evidence="5 6">Nizo2260</strain>
    </source>
</reference>
<dbReference type="PANTHER" id="PTHR30349">
    <property type="entry name" value="PHAGE INTEGRASE-RELATED"/>
    <property type="match status" value="1"/>
</dbReference>
<dbReference type="Pfam" id="PF00589">
    <property type="entry name" value="Phage_integrase"/>
    <property type="match status" value="1"/>
</dbReference>
<dbReference type="Gene3D" id="1.10.443.10">
    <property type="entry name" value="Intergrase catalytic core"/>
    <property type="match status" value="1"/>
</dbReference>
<evidence type="ECO:0000259" key="4">
    <source>
        <dbReference type="PROSITE" id="PS51898"/>
    </source>
</evidence>
<evidence type="ECO:0000313" key="5">
    <source>
        <dbReference type="EMBL" id="KZU08752.1"/>
    </source>
</evidence>
<dbReference type="RefSeq" id="WP_013355292.1">
    <property type="nucleotide sequence ID" value="NZ_CABMJP010000001.1"/>
</dbReference>
<comment type="caution">
    <text evidence="5">The sequence shown here is derived from an EMBL/GenBank/DDBJ whole genome shotgun (WGS) entry which is preliminary data.</text>
</comment>
<sequence length="391" mass="45464">MPRKWTPLKRYPGVYSYPTQKGKRYGTRRKYKSSTGKSDYWSKSGFLSAADADLLLKKFELELATDKVGQIEGHKVTVDAYFWRIYDRKVKLNIWRPITSRSMKNYYKEWFQAPFGNVKLDELSRSAYQEFIDSLAEKDLAKNTVERINSVMQLIMNDAETNDIIYKNKLRHMNINGKAPRDQSLSKDDFDAYMKYAKEHLSRYDYSMIYMLTLGERRAELMGLRTRSSFQFEFDEVNQREVCAIKFDMGRTSEAKDGGPLKTPSAYRTIWVYGEMVDTIRFAIKASDNILMNLGKPVPQDHFLWLNPQTGNPFHPAQPSTLMKRLSGKCGIKVHPHQLRHYFATRAKSDRLSDSDVMHWLGHANIQQTNDYTRASKEGAMNVFNGIKNDI</sequence>
<dbReference type="InterPro" id="IPR002104">
    <property type="entry name" value="Integrase_catalytic"/>
</dbReference>
<proteinExistence type="inferred from homology"/>
<dbReference type="InterPro" id="IPR050090">
    <property type="entry name" value="Tyrosine_recombinase_XerCD"/>
</dbReference>
<dbReference type="AlphaFoldDB" id="A0AB34Y5Y2"/>
<keyword evidence="2" id="KW-0238">DNA-binding</keyword>
<evidence type="ECO:0000256" key="2">
    <source>
        <dbReference type="ARBA" id="ARBA00023125"/>
    </source>
</evidence>
<keyword evidence="3" id="KW-0233">DNA recombination</keyword>
<comment type="similarity">
    <text evidence="1">Belongs to the 'phage' integrase family.</text>
</comment>
<feature type="domain" description="Tyr recombinase" evidence="4">
    <location>
        <begin position="180"/>
        <end position="385"/>
    </location>
</feature>
<accession>A0AB34Y5Y2</accession>